<dbReference type="Pfam" id="PF00990">
    <property type="entry name" value="GGDEF"/>
    <property type="match status" value="1"/>
</dbReference>
<dbReference type="SUPFAM" id="SSF55073">
    <property type="entry name" value="Nucleotide cyclase"/>
    <property type="match status" value="1"/>
</dbReference>
<evidence type="ECO:0000259" key="3">
    <source>
        <dbReference type="PROSITE" id="PS50883"/>
    </source>
</evidence>
<dbReference type="PANTHER" id="PTHR44757:SF2">
    <property type="entry name" value="BIOFILM ARCHITECTURE MAINTENANCE PROTEIN MBAA"/>
    <property type="match status" value="1"/>
</dbReference>
<dbReference type="InterPro" id="IPR003018">
    <property type="entry name" value="GAF"/>
</dbReference>
<dbReference type="Gene3D" id="3.30.70.270">
    <property type="match status" value="1"/>
</dbReference>
<dbReference type="SMART" id="SM00052">
    <property type="entry name" value="EAL"/>
    <property type="match status" value="1"/>
</dbReference>
<dbReference type="InterPro" id="IPR029016">
    <property type="entry name" value="GAF-like_dom_sf"/>
</dbReference>
<dbReference type="eggNOG" id="COG5001">
    <property type="taxonomic scope" value="Bacteria"/>
</dbReference>
<dbReference type="PROSITE" id="PS50883">
    <property type="entry name" value="EAL"/>
    <property type="match status" value="1"/>
</dbReference>
<dbReference type="NCBIfam" id="TIGR00254">
    <property type="entry name" value="GGDEF"/>
    <property type="match status" value="1"/>
</dbReference>
<dbReference type="SMART" id="SM00267">
    <property type="entry name" value="GGDEF"/>
    <property type="match status" value="1"/>
</dbReference>
<dbReference type="eggNOG" id="COG2203">
    <property type="taxonomic scope" value="Bacteria"/>
</dbReference>
<feature type="domain" description="EAL" evidence="3">
    <location>
        <begin position="732"/>
        <end position="986"/>
    </location>
</feature>
<dbReference type="InterPro" id="IPR035919">
    <property type="entry name" value="EAL_sf"/>
</dbReference>
<dbReference type="PROSITE" id="PS50887">
    <property type="entry name" value="GGDEF"/>
    <property type="match status" value="1"/>
</dbReference>
<dbReference type="Gene3D" id="3.30.450.40">
    <property type="match status" value="2"/>
</dbReference>
<dbReference type="RefSeq" id="WP_039953393.1">
    <property type="nucleotide sequence ID" value="NZ_LVJS01000048.1"/>
</dbReference>
<dbReference type="FunFam" id="3.30.70.270:FF:000001">
    <property type="entry name" value="Diguanylate cyclase domain protein"/>
    <property type="match status" value="1"/>
</dbReference>
<dbReference type="SUPFAM" id="SSF141868">
    <property type="entry name" value="EAL domain-like"/>
    <property type="match status" value="1"/>
</dbReference>
<sequence>MKDADAMEAGPPQGGSLQLSWLARLIGTHAPEEVAAAIADLVQARPGCVAASVRWGQGEVVAAQGRPPMSFAPADASWLVAAARTAGPLRHPDGRRVAVRLCTQPDVALLLLEWQPGHADERLLAELETPLRLAGQHLRWALEWAELKDSHEQLERSENLQRALFAISDLAGSERDMPDLLRGIHAIVSTLMYAENFFIVLHDAVQDTIRFLYFVDEQEPVPPGGGQDMPLGAIEHTLTWYVMRDGKARMGNAEELRRQVVGPVTLIGPDSYDWLGVPLLRDGQPRGALVVQSYCRDIGFTDEDLALLEFVGSHILTALERKQGKDELEQRVQRRTLQLAEANRGLQQEIVERQRAEHLQAALFQLAELATEDIDQGTFYRRVHAVVAELLNAQNFFIGLLSDDRLKLTFPYSVDAVLAPPAERVLTRGLSEYVMRLGRALRVDNADIEELEQRGEIAPGRMSSPAMYWLGVPLIVADEVIGLVAVQSYRADVVYGAADQELLSFVASQVANSLTRRRSAESLRRAYEQLEQRVEERTLALRREISERERMQDQLRHQVMHDALTGLPNRGYLRERIDRALDAMRREPQHPCALLYLDVDRFKIINDSLGHLAGDEVLKEVARRLAGCVRHPDLVARLSGDEFAILLEQDELPWAATAVAQRVLDALDAPMPVAGKELPVTASVGIAIGDARYATADELLRDADIALYRAKQLGRKRYELFDERLAQNVVDVLALEGELRQALAQGLFEPYFQPICALDGSGRTLGYEALIRWNHPQRGLLRPGDFLRIAEDSGLIETIDWHMFELSCRLLLQHGRDDSFMTVNVSALHLRHAHFDRRLVQLLERTGLPPQRLVLEVTEGALLDNPEHVRATLERLRAIGIGAALDDFGTGYSSLSYLHSLPLRILKIDRAFVQELDKDANTSSTTVVAAILALARALSIQVIAEGIETPSQRDALMAMGCEMGQGYLLGRPAPIAQWRAPGSVGA</sequence>
<dbReference type="EMBL" id="LVJS01000048">
    <property type="protein sequence ID" value="KZC23285.1"/>
    <property type="molecule type" value="Genomic_DNA"/>
</dbReference>
<dbReference type="PANTHER" id="PTHR44757">
    <property type="entry name" value="DIGUANYLATE CYCLASE DGCP"/>
    <property type="match status" value="1"/>
</dbReference>
<evidence type="ECO:0000256" key="2">
    <source>
        <dbReference type="SAM" id="Coils"/>
    </source>
</evidence>
<dbReference type="InterPro" id="IPR000160">
    <property type="entry name" value="GGDEF_dom"/>
</dbReference>
<keyword evidence="2" id="KW-0175">Coiled coil</keyword>
<dbReference type="Pfam" id="PF13185">
    <property type="entry name" value="GAF_2"/>
    <property type="match status" value="2"/>
</dbReference>
<dbReference type="InterPro" id="IPR029787">
    <property type="entry name" value="Nucleotide_cyclase"/>
</dbReference>
<evidence type="ECO:0000313" key="6">
    <source>
        <dbReference type="Proteomes" id="UP000076131"/>
    </source>
</evidence>
<comment type="cofactor">
    <cofactor evidence="1">
        <name>Mg(2+)</name>
        <dbReference type="ChEBI" id="CHEBI:18420"/>
    </cofactor>
</comment>
<keyword evidence="6" id="KW-1185">Reference proteome</keyword>
<dbReference type="SMART" id="SM00065">
    <property type="entry name" value="GAF"/>
    <property type="match status" value="2"/>
</dbReference>
<feature type="coiled-coil region" evidence="2">
    <location>
        <begin position="520"/>
        <end position="547"/>
    </location>
</feature>
<accession>A0A154QGF9</accession>
<organism evidence="5 6">
    <name type="scientific">Rhodanobacter thiooxydans</name>
    <dbReference type="NCBI Taxonomy" id="416169"/>
    <lineage>
        <taxon>Bacteria</taxon>
        <taxon>Pseudomonadati</taxon>
        <taxon>Pseudomonadota</taxon>
        <taxon>Gammaproteobacteria</taxon>
        <taxon>Lysobacterales</taxon>
        <taxon>Rhodanobacteraceae</taxon>
        <taxon>Rhodanobacter</taxon>
    </lineage>
</organism>
<dbReference type="Proteomes" id="UP000076131">
    <property type="component" value="Unassembled WGS sequence"/>
</dbReference>
<dbReference type="Pfam" id="PF00563">
    <property type="entry name" value="EAL"/>
    <property type="match status" value="1"/>
</dbReference>
<dbReference type="CDD" id="cd01949">
    <property type="entry name" value="GGDEF"/>
    <property type="match status" value="1"/>
</dbReference>
<comment type="caution">
    <text evidence="5">The sequence shown here is derived from an EMBL/GenBank/DDBJ whole genome shotgun (WGS) entry which is preliminary data.</text>
</comment>
<dbReference type="InterPro" id="IPR043128">
    <property type="entry name" value="Rev_trsase/Diguanyl_cyclase"/>
</dbReference>
<dbReference type="InterPro" id="IPR001633">
    <property type="entry name" value="EAL_dom"/>
</dbReference>
<protein>
    <submittedName>
        <fullName evidence="5">Diguanylate cyclase</fullName>
    </submittedName>
</protein>
<evidence type="ECO:0000313" key="5">
    <source>
        <dbReference type="EMBL" id="KZC23285.1"/>
    </source>
</evidence>
<dbReference type="Gene3D" id="3.20.20.450">
    <property type="entry name" value="EAL domain"/>
    <property type="match status" value="1"/>
</dbReference>
<proteinExistence type="predicted"/>
<dbReference type="SUPFAM" id="SSF55781">
    <property type="entry name" value="GAF domain-like"/>
    <property type="match status" value="2"/>
</dbReference>
<feature type="domain" description="GGDEF" evidence="4">
    <location>
        <begin position="590"/>
        <end position="723"/>
    </location>
</feature>
<name>A0A154QGF9_9GAMM</name>
<gene>
    <name evidence="5" type="ORF">RHOFW104T7_14720</name>
</gene>
<dbReference type="GO" id="GO:0003824">
    <property type="term" value="F:catalytic activity"/>
    <property type="evidence" value="ECO:0007669"/>
    <property type="project" value="UniProtKB-ARBA"/>
</dbReference>
<dbReference type="InterPro" id="IPR052155">
    <property type="entry name" value="Biofilm_reg_signaling"/>
</dbReference>
<dbReference type="CDD" id="cd01948">
    <property type="entry name" value="EAL"/>
    <property type="match status" value="1"/>
</dbReference>
<reference evidence="5 6" key="1">
    <citation type="journal article" date="2016" name="MBio">
        <title>Lateral Gene Transfer in a Heavy Metal-Contaminated-Groundwater Microbial Community.</title>
        <authorList>
            <person name="Hemme C.L."/>
            <person name="Green S.J."/>
            <person name="Rishishwar L."/>
            <person name="Prakash O."/>
            <person name="Pettenato A."/>
            <person name="Chakraborty R."/>
            <person name="Deutschbauer A.M."/>
            <person name="Van Nostrand J.D."/>
            <person name="Wu L."/>
            <person name="He Z."/>
            <person name="Jordan I.K."/>
            <person name="Hazen T.C."/>
            <person name="Arkin A.P."/>
            <person name="Kostka J.E."/>
            <person name="Zhou J."/>
        </authorList>
    </citation>
    <scope>NUCLEOTIDE SEQUENCE [LARGE SCALE GENOMIC DNA]</scope>
    <source>
        <strain evidence="5 6">FW104-T7</strain>
    </source>
</reference>
<evidence type="ECO:0000256" key="1">
    <source>
        <dbReference type="ARBA" id="ARBA00001946"/>
    </source>
</evidence>
<evidence type="ECO:0000259" key="4">
    <source>
        <dbReference type="PROSITE" id="PS50887"/>
    </source>
</evidence>
<dbReference type="AlphaFoldDB" id="A0A154QGF9"/>
<dbReference type="STRING" id="416169.RHOFW104T7_14720"/>